<dbReference type="EMBL" id="VEPZ02001228">
    <property type="protein sequence ID" value="KAE8685766.1"/>
    <property type="molecule type" value="Genomic_DNA"/>
</dbReference>
<reference evidence="6 7" key="1">
    <citation type="submission" date="2019-09" db="EMBL/GenBank/DDBJ databases">
        <title>Draft genome information of white flower Hibiscus syriacus.</title>
        <authorList>
            <person name="Kim Y.-M."/>
        </authorList>
    </citation>
    <scope>NUCLEOTIDE SEQUENCE [LARGE SCALE GENOMIC DNA]</scope>
    <source>
        <strain evidence="7">cv. Baekdansim</strain>
        <strain evidence="6">YM2019G1</strain>
        <tissue evidence="6">Leaf</tissue>
    </source>
</reference>
<dbReference type="Pfam" id="PF00407">
    <property type="entry name" value="Bet_v_1"/>
    <property type="match status" value="1"/>
</dbReference>
<dbReference type="InterPro" id="IPR023393">
    <property type="entry name" value="START-like_dom_sf"/>
</dbReference>
<gene>
    <name evidence="6" type="ORF">F3Y22_tig00110257pilonHSYRG00016</name>
    <name evidence="5" type="ORF">F3Y22_tig00111092pilonHSYRG00005</name>
</gene>
<proteinExistence type="inferred from homology"/>
<dbReference type="SUPFAM" id="SSF55961">
    <property type="entry name" value="Bet v1-like"/>
    <property type="match status" value="1"/>
</dbReference>
<name>A0A6A3BB69_HIBSY</name>
<dbReference type="InterPro" id="IPR024949">
    <property type="entry name" value="Bet_v_I_allergen"/>
</dbReference>
<dbReference type="GO" id="GO:0006952">
    <property type="term" value="P:defense response"/>
    <property type="evidence" value="ECO:0007669"/>
    <property type="project" value="UniProtKB-KW"/>
</dbReference>
<dbReference type="EMBL" id="VEPZ02000897">
    <property type="protein sequence ID" value="KAE8712362.1"/>
    <property type="molecule type" value="Genomic_DNA"/>
</dbReference>
<dbReference type="Gene3D" id="3.30.530.20">
    <property type="match status" value="1"/>
</dbReference>
<keyword evidence="7" id="KW-1185">Reference proteome</keyword>
<dbReference type="InterPro" id="IPR050279">
    <property type="entry name" value="Plant_def-hormone_signal"/>
</dbReference>
<feature type="domain" description="Bet v I/Major latex protein" evidence="4">
    <location>
        <begin position="50"/>
        <end position="132"/>
    </location>
</feature>
<evidence type="ECO:0000259" key="4">
    <source>
        <dbReference type="Pfam" id="PF00407"/>
    </source>
</evidence>
<dbReference type="AlphaFoldDB" id="A0A6A3BB69"/>
<dbReference type="FunFam" id="3.30.530.20:FF:000007">
    <property type="entry name" value="Major pollen allergen Bet v 1-A"/>
    <property type="match status" value="1"/>
</dbReference>
<dbReference type="GO" id="GO:0010427">
    <property type="term" value="F:abscisic acid binding"/>
    <property type="evidence" value="ECO:0007669"/>
    <property type="project" value="InterPro"/>
</dbReference>
<accession>A0A6A3BB69</accession>
<protein>
    <submittedName>
        <fullName evidence="6">Major allergen Pru ar 1</fullName>
    </submittedName>
</protein>
<dbReference type="PRINTS" id="PR00634">
    <property type="entry name" value="BETALLERGEN"/>
</dbReference>
<dbReference type="GO" id="GO:0005737">
    <property type="term" value="C:cytoplasm"/>
    <property type="evidence" value="ECO:0007669"/>
    <property type="project" value="TreeGrafter"/>
</dbReference>
<evidence type="ECO:0000256" key="3">
    <source>
        <dbReference type="ARBA" id="ARBA00023265"/>
    </source>
</evidence>
<evidence type="ECO:0000313" key="5">
    <source>
        <dbReference type="EMBL" id="KAE8685766.1"/>
    </source>
</evidence>
<dbReference type="CDD" id="cd07816">
    <property type="entry name" value="Bet_v1-like"/>
    <property type="match status" value="1"/>
</dbReference>
<dbReference type="Proteomes" id="UP000436088">
    <property type="component" value="Unassembled WGS sequence"/>
</dbReference>
<dbReference type="GO" id="GO:0005634">
    <property type="term" value="C:nucleus"/>
    <property type="evidence" value="ECO:0007669"/>
    <property type="project" value="TreeGrafter"/>
</dbReference>
<dbReference type="GO" id="GO:0004864">
    <property type="term" value="F:protein phosphatase inhibitor activity"/>
    <property type="evidence" value="ECO:0007669"/>
    <property type="project" value="InterPro"/>
</dbReference>
<evidence type="ECO:0000313" key="7">
    <source>
        <dbReference type="Proteomes" id="UP000436088"/>
    </source>
</evidence>
<dbReference type="GO" id="GO:0009738">
    <property type="term" value="P:abscisic acid-activated signaling pathway"/>
    <property type="evidence" value="ECO:0007669"/>
    <property type="project" value="InterPro"/>
</dbReference>
<comment type="similarity">
    <text evidence="1">Belongs to the BetVI family.</text>
</comment>
<dbReference type="InterPro" id="IPR000916">
    <property type="entry name" value="Bet_v_I/MLP"/>
</dbReference>
<organism evidence="6 7">
    <name type="scientific">Hibiscus syriacus</name>
    <name type="common">Rose of Sharon</name>
    <dbReference type="NCBI Taxonomy" id="106335"/>
    <lineage>
        <taxon>Eukaryota</taxon>
        <taxon>Viridiplantae</taxon>
        <taxon>Streptophyta</taxon>
        <taxon>Embryophyta</taxon>
        <taxon>Tracheophyta</taxon>
        <taxon>Spermatophyta</taxon>
        <taxon>Magnoliopsida</taxon>
        <taxon>eudicotyledons</taxon>
        <taxon>Gunneridae</taxon>
        <taxon>Pentapetalae</taxon>
        <taxon>rosids</taxon>
        <taxon>malvids</taxon>
        <taxon>Malvales</taxon>
        <taxon>Malvaceae</taxon>
        <taxon>Malvoideae</taxon>
        <taxon>Hibiscus</taxon>
    </lineage>
</organism>
<sequence>MEVNTPIPPPQKAFKSFVLDYDIIFPKVVPHTIKSVDILEGDGGPGIIKKISFADENRSYGHSVIEGDILSNKLEKITDENKFEPAPNGGTIVKITTKFHTVGDTEMTEDEMKKVIESRARVFKAVEEYLVARHAKPNKERSQLMDT</sequence>
<comment type="caution">
    <text evidence="6">The sequence shown here is derived from an EMBL/GenBank/DDBJ whole genome shotgun (WGS) entry which is preliminary data.</text>
</comment>
<keyword evidence="2" id="KW-0611">Plant defense</keyword>
<dbReference type="PANTHER" id="PTHR31213:SF55">
    <property type="entry name" value="STRESS-INDUCED PROTEIN SAM22"/>
    <property type="match status" value="1"/>
</dbReference>
<evidence type="ECO:0000256" key="1">
    <source>
        <dbReference type="ARBA" id="ARBA00009744"/>
    </source>
</evidence>
<keyword evidence="3" id="KW-0568">Pathogenesis-related protein</keyword>
<evidence type="ECO:0000313" key="6">
    <source>
        <dbReference type="EMBL" id="KAE8712362.1"/>
    </source>
</evidence>
<dbReference type="PANTHER" id="PTHR31213">
    <property type="entry name" value="OS08G0374000 PROTEIN-RELATED"/>
    <property type="match status" value="1"/>
</dbReference>
<evidence type="ECO:0000256" key="2">
    <source>
        <dbReference type="ARBA" id="ARBA00022821"/>
    </source>
</evidence>
<dbReference type="GO" id="GO:0038023">
    <property type="term" value="F:signaling receptor activity"/>
    <property type="evidence" value="ECO:0007669"/>
    <property type="project" value="InterPro"/>
</dbReference>